<feature type="compositionally biased region" description="Low complexity" evidence="1">
    <location>
        <begin position="34"/>
        <end position="43"/>
    </location>
</feature>
<comment type="caution">
    <text evidence="2">The sequence shown here is derived from an EMBL/GenBank/DDBJ whole genome shotgun (WGS) entry which is preliminary data.</text>
</comment>
<name>A0ABN3I1V6_9ACTN</name>
<dbReference type="EMBL" id="BAAATJ010000005">
    <property type="protein sequence ID" value="GAA2392505.1"/>
    <property type="molecule type" value="Genomic_DNA"/>
</dbReference>
<protein>
    <submittedName>
        <fullName evidence="2">Uncharacterized protein</fullName>
    </submittedName>
</protein>
<evidence type="ECO:0000313" key="2">
    <source>
        <dbReference type="EMBL" id="GAA2392505.1"/>
    </source>
</evidence>
<evidence type="ECO:0000256" key="1">
    <source>
        <dbReference type="SAM" id="MobiDB-lite"/>
    </source>
</evidence>
<feature type="compositionally biased region" description="Basic and acidic residues" evidence="1">
    <location>
        <begin position="51"/>
        <end position="73"/>
    </location>
</feature>
<gene>
    <name evidence="2" type="ORF">GCM10010420_16350</name>
</gene>
<proteinExistence type="predicted"/>
<accession>A0ABN3I1V6</accession>
<evidence type="ECO:0000313" key="3">
    <source>
        <dbReference type="Proteomes" id="UP001500058"/>
    </source>
</evidence>
<organism evidence="2 3">
    <name type="scientific">Streptomyces glaucosporus</name>
    <dbReference type="NCBI Taxonomy" id="284044"/>
    <lineage>
        <taxon>Bacteria</taxon>
        <taxon>Bacillati</taxon>
        <taxon>Actinomycetota</taxon>
        <taxon>Actinomycetes</taxon>
        <taxon>Kitasatosporales</taxon>
        <taxon>Streptomycetaceae</taxon>
        <taxon>Streptomyces</taxon>
    </lineage>
</organism>
<reference evidence="2 3" key="1">
    <citation type="journal article" date="2019" name="Int. J. Syst. Evol. Microbiol.">
        <title>The Global Catalogue of Microorganisms (GCM) 10K type strain sequencing project: providing services to taxonomists for standard genome sequencing and annotation.</title>
        <authorList>
            <consortium name="The Broad Institute Genomics Platform"/>
            <consortium name="The Broad Institute Genome Sequencing Center for Infectious Disease"/>
            <person name="Wu L."/>
            <person name="Ma J."/>
        </authorList>
    </citation>
    <scope>NUCLEOTIDE SEQUENCE [LARGE SCALE GENOMIC DNA]</scope>
    <source>
        <strain evidence="2 3">JCM 6921</strain>
    </source>
</reference>
<keyword evidence="3" id="KW-1185">Reference proteome</keyword>
<feature type="region of interest" description="Disordered" evidence="1">
    <location>
        <begin position="1"/>
        <end position="73"/>
    </location>
</feature>
<sequence length="73" mass="8013">MRLGGGAQGTGRETPVAAHEPQALTPAAEEADPAARTRAASGGTRRRHGARHDTQDDIRHDIQYDIQDEERRR</sequence>
<dbReference type="Proteomes" id="UP001500058">
    <property type="component" value="Unassembled WGS sequence"/>
</dbReference>